<feature type="compositionally biased region" description="Polar residues" evidence="5">
    <location>
        <begin position="853"/>
        <end position="863"/>
    </location>
</feature>
<dbReference type="InterPro" id="IPR002013">
    <property type="entry name" value="SAC_dom"/>
</dbReference>
<dbReference type="InterPro" id="IPR000300">
    <property type="entry name" value="IPPc"/>
</dbReference>
<accession>A0A6B2KXC7</accession>
<protein>
    <recommendedName>
        <fullName evidence="3">phosphoinositide 5-phosphatase</fullName>
        <ecNumber evidence="3">3.1.3.36</ecNumber>
    </recommendedName>
</protein>
<feature type="region of interest" description="Disordered" evidence="5">
    <location>
        <begin position="850"/>
        <end position="876"/>
    </location>
</feature>
<reference evidence="7" key="1">
    <citation type="journal article" date="2020" name="J. Eukaryot. Microbiol.">
        <title>De novo Sequencing, Assembly and Annotation of the Transcriptome for the Free-Living Testate Amoeba Arcella intermedia.</title>
        <authorList>
            <person name="Ribeiro G.M."/>
            <person name="Porfirio-Sousa A.L."/>
            <person name="Maurer-Alcala X.X."/>
            <person name="Katz L.A."/>
            <person name="Lahr D.J.G."/>
        </authorList>
    </citation>
    <scope>NUCLEOTIDE SEQUENCE</scope>
</reference>
<evidence type="ECO:0000256" key="3">
    <source>
        <dbReference type="ARBA" id="ARBA00013044"/>
    </source>
</evidence>
<dbReference type="InterPro" id="IPR046985">
    <property type="entry name" value="IP5"/>
</dbReference>
<evidence type="ECO:0000256" key="5">
    <source>
        <dbReference type="SAM" id="MobiDB-lite"/>
    </source>
</evidence>
<comment type="similarity">
    <text evidence="1">Belongs to the synaptojanin family.</text>
</comment>
<dbReference type="AlphaFoldDB" id="A0A6B2KXC7"/>
<evidence type="ECO:0000313" key="7">
    <source>
        <dbReference type="EMBL" id="NDV29275.1"/>
    </source>
</evidence>
<organism evidence="7">
    <name type="scientific">Arcella intermedia</name>
    <dbReference type="NCBI Taxonomy" id="1963864"/>
    <lineage>
        <taxon>Eukaryota</taxon>
        <taxon>Amoebozoa</taxon>
        <taxon>Tubulinea</taxon>
        <taxon>Elardia</taxon>
        <taxon>Arcellinida</taxon>
        <taxon>Sphaerothecina</taxon>
        <taxon>Arcellidae</taxon>
        <taxon>Arcella</taxon>
    </lineage>
</organism>
<dbReference type="PROSITE" id="PS50275">
    <property type="entry name" value="SAC"/>
    <property type="match status" value="1"/>
</dbReference>
<dbReference type="Gene3D" id="3.60.10.10">
    <property type="entry name" value="Endonuclease/exonuclease/phosphatase"/>
    <property type="match status" value="1"/>
</dbReference>
<evidence type="ECO:0000256" key="1">
    <source>
        <dbReference type="ARBA" id="ARBA00008943"/>
    </source>
</evidence>
<dbReference type="PANTHER" id="PTHR11200">
    <property type="entry name" value="INOSITOL 5-PHOSPHATASE"/>
    <property type="match status" value="1"/>
</dbReference>
<dbReference type="EMBL" id="GIBP01000306">
    <property type="protein sequence ID" value="NDV29275.1"/>
    <property type="molecule type" value="Transcribed_RNA"/>
</dbReference>
<name>A0A6B2KXC7_9EUKA</name>
<dbReference type="SMART" id="SM00128">
    <property type="entry name" value="IPPc"/>
    <property type="match status" value="1"/>
</dbReference>
<evidence type="ECO:0000256" key="2">
    <source>
        <dbReference type="ARBA" id="ARBA00009678"/>
    </source>
</evidence>
<dbReference type="InterPro" id="IPR036691">
    <property type="entry name" value="Endo/exonu/phosph_ase_sf"/>
</dbReference>
<feature type="domain" description="SAC" evidence="6">
    <location>
        <begin position="71"/>
        <end position="412"/>
    </location>
</feature>
<proteinExistence type="inferred from homology"/>
<dbReference type="SUPFAM" id="SSF56219">
    <property type="entry name" value="DNase I-like"/>
    <property type="match status" value="1"/>
</dbReference>
<sequence>MGIIGIITFDKDLTYLIAITDSKRIGKINRKNIFLLKAVKFLSFRGNYAVSGQNPAVSATPQTTDVAYMAVEKFLLSELFYYSYDYHLTLSFQKQEALSEEIKKRSLWKVADRKYFWNYYLQRHFIKKRLHDWILPIIRGYVGVENEIVIQSDGKNVCLDLALISRISCMRAGTRYNARGINDDGNVANFVETEQIISVQDTLFSFLQTRGSVPVFWQQRLEKANFKVELTRTREATQPAFKKHFDDMLKTYKRVHVVNLLSGKSGKENLLTVDFKEQLSVYLKESSQSARYQINFNHWDFNKECGTKFGNVIKIAEVSQIKDNLDDFRFFMKNTDTNAVFQLQNGIFRINCLDCLDRTNVVMSTLAKLSIPLQLSILDIKNVTISSTNRFGQAFQTLWANNGDSLSCAYAGTGAMKSTYTREDKTSVFTLVDDGIKSAKRAYINYFNKDSDRQDAIDLFLGNIDDQIAHDLQSDEAKWIAQQLKAQQSTYALRTRSRIYVGSWNVNDARPSEKMLMDSWISPEYPNRRDVEHDKIVIYLFGFQEIVELNANSIVKADEGNMEAWVKLLREDINLRRKESKVVLARSVQLVGLALIVFVQEDHIGDFRNFTIEKSKVATQGLTGNKGALITRFDFCDTSVCCVCAHLTAGQKQNEDRIQDVKEISALRFQNIPRTPHIYSHDYIFWFGDLNFRIDLPYQDVIGRISREDFEFLYRHDQLNKAMKTDQIFKGFKEGAINFAPTYKYEIDSDVYDTKRVPAWCDRILFKSTGNQYINQLVYSRGEIYISDHRPIKALFEIDIKTIDKEKKEKLEMELYKKAPTLETYQLINTPQKSVDVVMNAEPTTEIVVPSVEPSSPTTQAPTTEFEPPNYVPPPPDTKTQKDIKLYCASLASIKQNLSNYATSPETVSTTKESLIISSANLFCHVIAALIKVLESLRESIYVNNLMVEILELYKSLGETAKIAINSKQRIDFNDFTATIERTIKVIEQHLPYLEG</sequence>
<dbReference type="PANTHER" id="PTHR11200:SF257">
    <property type="entry name" value="PHOSPHOINOSITIDE 5-PHOSPHATASE"/>
    <property type="match status" value="1"/>
</dbReference>
<dbReference type="Pfam" id="PF02383">
    <property type="entry name" value="Syja_N"/>
    <property type="match status" value="1"/>
</dbReference>
<evidence type="ECO:0000256" key="4">
    <source>
        <dbReference type="ARBA" id="ARBA00022801"/>
    </source>
</evidence>
<dbReference type="GO" id="GO:0046856">
    <property type="term" value="P:phosphatidylinositol dephosphorylation"/>
    <property type="evidence" value="ECO:0007669"/>
    <property type="project" value="InterPro"/>
</dbReference>
<dbReference type="GO" id="GO:0004439">
    <property type="term" value="F:phosphatidylinositol-4,5-bisphosphate 5-phosphatase activity"/>
    <property type="evidence" value="ECO:0007669"/>
    <property type="project" value="UniProtKB-EC"/>
</dbReference>
<keyword evidence="4" id="KW-0378">Hydrolase</keyword>
<comment type="similarity">
    <text evidence="2">In the central section; belongs to the inositol 1,4,5-trisphosphate 5-phosphatase family.</text>
</comment>
<dbReference type="Pfam" id="PF22669">
    <property type="entry name" value="Exo_endo_phos2"/>
    <property type="match status" value="1"/>
</dbReference>
<evidence type="ECO:0000259" key="6">
    <source>
        <dbReference type="PROSITE" id="PS50275"/>
    </source>
</evidence>
<dbReference type="EC" id="3.1.3.36" evidence="3"/>